<accession>A0A3A8P1M3</accession>
<evidence type="ECO:0000313" key="11">
    <source>
        <dbReference type="Proteomes" id="UP000273405"/>
    </source>
</evidence>
<dbReference type="PANTHER" id="PTHR43671:SF13">
    <property type="entry name" value="SERINE_THREONINE-PROTEIN KINASE NEK2"/>
    <property type="match status" value="1"/>
</dbReference>
<sequence>MLVDLGFHGSHRDAERRLPGARGGSVNGQHIADLPPGTDVGGFIVEALLGRGASGAVYRARRGGESFALKLQAHPGMGSWAEREVSILMRLEHPNVVGFRHCGLHPEKQPTWFYLAMELVEGRTLHRWVREENPSARRVVALMRNLAHGLAALHGKKALHRDIKESNIQVREATGEAVLLDVGVGHYAGALRLTQGILPPGTPQYRSPEALAFRRERGRQEDAHYEATRADDLYALGVVLYWMLTDRHPFEAPVTATEVETLIRDPPVPPHVRNPRVPEAVSLLCLRLLAKTPEARGEGARALDEALAALVMDDAWDVPLLPDVAEAPATPVPRDEAEEHEAWMAHGEAPGPPRRGKVPLPPVIPPSVHARVPPRIVRRPGAWWKGWGLLACVMAGLLGAWAWRGGLAREHGEPRLETGGEVATSASAPEADPAAVLPPRVAAPPVAVAPEVTHPLKEETPVTKTPPETRRPTRTRTAVSRAVLAAVTCSALGCPSSGPQLRASPPPEECPAGALEAMEKLGIRTGRAETGSFLPFGGGERAIPVQEGRSPPVRIPLGMGKLPQQTVVLGTLIRGEYLFGRFTEARTPKGERYPICMEMLNGSGVEHGMPLLEGSTDDQVIIRSTVYLRAVDHFE</sequence>
<evidence type="ECO:0000256" key="6">
    <source>
        <dbReference type="ARBA" id="ARBA00022840"/>
    </source>
</evidence>
<dbReference type="PROSITE" id="PS50011">
    <property type="entry name" value="PROTEIN_KINASE_DOM"/>
    <property type="match status" value="1"/>
</dbReference>
<reference evidence="11" key="1">
    <citation type="submission" date="2018-09" db="EMBL/GenBank/DDBJ databases">
        <authorList>
            <person name="Livingstone P.G."/>
            <person name="Whitworth D.E."/>
        </authorList>
    </citation>
    <scope>NUCLEOTIDE SEQUENCE [LARGE SCALE GENOMIC DNA]</scope>
    <source>
        <strain evidence="11">CA040B</strain>
    </source>
</reference>
<dbReference type="Pfam" id="PF00069">
    <property type="entry name" value="Pkinase"/>
    <property type="match status" value="1"/>
</dbReference>
<dbReference type="EMBL" id="RAWG01000024">
    <property type="protein sequence ID" value="RKH46302.1"/>
    <property type="molecule type" value="Genomic_DNA"/>
</dbReference>
<comment type="similarity">
    <text evidence="1">Belongs to the protein kinase superfamily. NEK Ser/Thr protein kinase family. NIMA subfamily.</text>
</comment>
<dbReference type="InterPro" id="IPR017441">
    <property type="entry name" value="Protein_kinase_ATP_BS"/>
</dbReference>
<dbReference type="SUPFAM" id="SSF56112">
    <property type="entry name" value="Protein kinase-like (PK-like)"/>
    <property type="match status" value="1"/>
</dbReference>
<dbReference type="Gene3D" id="1.10.510.10">
    <property type="entry name" value="Transferase(Phosphotransferase) domain 1"/>
    <property type="match status" value="1"/>
</dbReference>
<evidence type="ECO:0000256" key="5">
    <source>
        <dbReference type="ARBA" id="ARBA00022777"/>
    </source>
</evidence>
<keyword evidence="3" id="KW-0808">Transferase</keyword>
<dbReference type="GO" id="GO:0005524">
    <property type="term" value="F:ATP binding"/>
    <property type="evidence" value="ECO:0007669"/>
    <property type="project" value="UniProtKB-UniRule"/>
</dbReference>
<dbReference type="AlphaFoldDB" id="A0A3A8P1M3"/>
<dbReference type="EC" id="2.7.11.1" evidence="2"/>
<protein>
    <recommendedName>
        <fullName evidence="2">non-specific serine/threonine protein kinase</fullName>
        <ecNumber evidence="2">2.7.11.1</ecNumber>
    </recommendedName>
</protein>
<evidence type="ECO:0000256" key="2">
    <source>
        <dbReference type="ARBA" id="ARBA00012513"/>
    </source>
</evidence>
<evidence type="ECO:0000256" key="3">
    <source>
        <dbReference type="ARBA" id="ARBA00022679"/>
    </source>
</evidence>
<dbReference type="InterPro" id="IPR000719">
    <property type="entry name" value="Prot_kinase_dom"/>
</dbReference>
<keyword evidence="6 7" id="KW-0067">ATP-binding</keyword>
<gene>
    <name evidence="10" type="ORF">D7X12_05800</name>
</gene>
<dbReference type="OrthoDB" id="5524425at2"/>
<comment type="caution">
    <text evidence="10">The sequence shown here is derived from an EMBL/GenBank/DDBJ whole genome shotgun (WGS) entry which is preliminary data.</text>
</comment>
<dbReference type="PROSITE" id="PS00107">
    <property type="entry name" value="PROTEIN_KINASE_ATP"/>
    <property type="match status" value="1"/>
</dbReference>
<feature type="region of interest" description="Disordered" evidence="8">
    <location>
        <begin position="1"/>
        <end position="26"/>
    </location>
</feature>
<dbReference type="InterPro" id="IPR011009">
    <property type="entry name" value="Kinase-like_dom_sf"/>
</dbReference>
<evidence type="ECO:0000259" key="9">
    <source>
        <dbReference type="PROSITE" id="PS50011"/>
    </source>
</evidence>
<evidence type="ECO:0000256" key="7">
    <source>
        <dbReference type="PROSITE-ProRule" id="PRU10141"/>
    </source>
</evidence>
<evidence type="ECO:0000256" key="8">
    <source>
        <dbReference type="SAM" id="MobiDB-lite"/>
    </source>
</evidence>
<keyword evidence="4 7" id="KW-0547">Nucleotide-binding</keyword>
<feature type="compositionally biased region" description="Basic and acidic residues" evidence="8">
    <location>
        <begin position="458"/>
        <end position="471"/>
    </location>
</feature>
<name>A0A3A8P1M3_9BACT</name>
<proteinExistence type="inferred from homology"/>
<dbReference type="CDD" id="cd14014">
    <property type="entry name" value="STKc_PknB_like"/>
    <property type="match status" value="1"/>
</dbReference>
<dbReference type="GO" id="GO:0004674">
    <property type="term" value="F:protein serine/threonine kinase activity"/>
    <property type="evidence" value="ECO:0007669"/>
    <property type="project" value="UniProtKB-KW"/>
</dbReference>
<keyword evidence="11" id="KW-1185">Reference proteome</keyword>
<evidence type="ECO:0000256" key="1">
    <source>
        <dbReference type="ARBA" id="ARBA00010886"/>
    </source>
</evidence>
<keyword evidence="10" id="KW-0723">Serine/threonine-protein kinase</keyword>
<evidence type="ECO:0000256" key="4">
    <source>
        <dbReference type="ARBA" id="ARBA00022741"/>
    </source>
</evidence>
<evidence type="ECO:0000313" key="10">
    <source>
        <dbReference type="EMBL" id="RKH46302.1"/>
    </source>
</evidence>
<feature type="binding site" evidence="7">
    <location>
        <position position="70"/>
    </location>
    <ligand>
        <name>ATP</name>
        <dbReference type="ChEBI" id="CHEBI:30616"/>
    </ligand>
</feature>
<dbReference type="PANTHER" id="PTHR43671">
    <property type="entry name" value="SERINE/THREONINE-PROTEIN KINASE NEK"/>
    <property type="match status" value="1"/>
</dbReference>
<dbReference type="Gene3D" id="3.30.200.20">
    <property type="entry name" value="Phosphorylase Kinase, domain 1"/>
    <property type="match status" value="1"/>
</dbReference>
<dbReference type="SMART" id="SM00220">
    <property type="entry name" value="S_TKc"/>
    <property type="match status" value="1"/>
</dbReference>
<feature type="region of interest" description="Disordered" evidence="8">
    <location>
        <begin position="458"/>
        <end position="477"/>
    </location>
</feature>
<feature type="domain" description="Protein kinase" evidence="9">
    <location>
        <begin position="43"/>
        <end position="308"/>
    </location>
</feature>
<dbReference type="InterPro" id="IPR050660">
    <property type="entry name" value="NEK_Ser/Thr_kinase"/>
</dbReference>
<organism evidence="10 11">
    <name type="scientific">Corallococcus sicarius</name>
    <dbReference type="NCBI Taxonomy" id="2316726"/>
    <lineage>
        <taxon>Bacteria</taxon>
        <taxon>Pseudomonadati</taxon>
        <taxon>Myxococcota</taxon>
        <taxon>Myxococcia</taxon>
        <taxon>Myxococcales</taxon>
        <taxon>Cystobacterineae</taxon>
        <taxon>Myxococcaceae</taxon>
        <taxon>Corallococcus</taxon>
    </lineage>
</organism>
<dbReference type="Proteomes" id="UP000273405">
    <property type="component" value="Unassembled WGS sequence"/>
</dbReference>
<keyword evidence="5 10" id="KW-0418">Kinase</keyword>